<evidence type="ECO:0000259" key="10">
    <source>
        <dbReference type="Pfam" id="PF08544"/>
    </source>
</evidence>
<dbReference type="GO" id="GO:0046872">
    <property type="term" value="F:metal ion binding"/>
    <property type="evidence" value="ECO:0007669"/>
    <property type="project" value="UniProtKB-KW"/>
</dbReference>
<dbReference type="PRINTS" id="PR00959">
    <property type="entry name" value="MEVGALKINASE"/>
</dbReference>
<reference evidence="12" key="1">
    <citation type="submission" date="2013-07" db="EMBL/GenBank/DDBJ databases">
        <authorList>
            <person name="Geib S."/>
        </authorList>
    </citation>
    <scope>NUCLEOTIDE SEQUENCE</scope>
</reference>
<dbReference type="PANTHER" id="PTHR10457">
    <property type="entry name" value="MEVALONATE KINASE/GALACTOKINASE"/>
    <property type="match status" value="1"/>
</dbReference>
<name>W8ARS4_CERCA</name>
<dbReference type="InterPro" id="IPR006206">
    <property type="entry name" value="Mevalonate/galactokinase"/>
</dbReference>
<feature type="domain" description="Galactokinase N-terminal" evidence="11">
    <location>
        <begin position="20"/>
        <end position="67"/>
    </location>
</feature>
<evidence type="ECO:0000256" key="3">
    <source>
        <dbReference type="ARBA" id="ARBA00022723"/>
    </source>
</evidence>
<keyword evidence="5 12" id="KW-0418">Kinase</keyword>
<dbReference type="FunFam" id="3.30.230.10:FF:000040">
    <property type="entry name" value="Galactokinase 1"/>
    <property type="match status" value="1"/>
</dbReference>
<feature type="domain" description="GHMP kinase C-terminal" evidence="10">
    <location>
        <begin position="295"/>
        <end position="376"/>
    </location>
</feature>
<evidence type="ECO:0000256" key="8">
    <source>
        <dbReference type="ARBA" id="ARBA00023277"/>
    </source>
</evidence>
<dbReference type="GO" id="GO:0004335">
    <property type="term" value="F:galactokinase activity"/>
    <property type="evidence" value="ECO:0007669"/>
    <property type="project" value="InterPro"/>
</dbReference>
<dbReference type="InterPro" id="IPR013750">
    <property type="entry name" value="GHMP_kinase_C_dom"/>
</dbReference>
<dbReference type="OrthoDB" id="275179at2759"/>
<evidence type="ECO:0000256" key="2">
    <source>
        <dbReference type="ARBA" id="ARBA00022679"/>
    </source>
</evidence>
<dbReference type="InterPro" id="IPR014721">
    <property type="entry name" value="Ribsml_uS5_D2-typ_fold_subgr"/>
</dbReference>
<dbReference type="Pfam" id="PF10509">
    <property type="entry name" value="GalKase_gal_bdg"/>
    <property type="match status" value="1"/>
</dbReference>
<dbReference type="GO" id="GO:0006012">
    <property type="term" value="P:galactose metabolic process"/>
    <property type="evidence" value="ECO:0007669"/>
    <property type="project" value="InterPro"/>
</dbReference>
<gene>
    <name evidence="12" type="primary">GALK1</name>
</gene>
<dbReference type="Pfam" id="PF00288">
    <property type="entry name" value="GHMP_kinases_N"/>
    <property type="match status" value="1"/>
</dbReference>
<accession>W8ARS4</accession>
<dbReference type="Gene3D" id="3.30.230.10">
    <property type="match status" value="1"/>
</dbReference>
<dbReference type="GO" id="GO:0005524">
    <property type="term" value="F:ATP binding"/>
    <property type="evidence" value="ECO:0007669"/>
    <property type="project" value="UniProtKB-KW"/>
</dbReference>
<evidence type="ECO:0000256" key="6">
    <source>
        <dbReference type="ARBA" id="ARBA00022840"/>
    </source>
</evidence>
<dbReference type="PRINTS" id="PR00473">
    <property type="entry name" value="GALCTOKINASE"/>
</dbReference>
<evidence type="ECO:0000259" key="9">
    <source>
        <dbReference type="Pfam" id="PF00288"/>
    </source>
</evidence>
<dbReference type="InterPro" id="IPR000705">
    <property type="entry name" value="Galactokinase"/>
</dbReference>
<keyword evidence="2" id="KW-0808">Transferase</keyword>
<sequence length="404" mass="44194">MPEVTKLATYEEILALAKSTYNSLFGGEPEVACCAPGRVNLIGEHVDYNDGFVLPMALPMVTLVVGGRRTDQKAVVFTHCGGCDEPKQVEFSLTDLKPELPKWANYVKGVIYNFAVELQLQEGQLPGFNAVFASNVPVGGGLSSSAAVEVATLTFMEQLTGKQLENNKKRALVCQAAEHKFAGMPCGIMDQMISVAGQKDHCLLLDCRSLDAFQIPFVGSSKDLVVLICNSGVRHELSASEYPTRRKQCNQALKLMEKTSYRDAKVENLTVLQPDPILLRRARHVITETKRTQDAAEALNAHDFIKMGALMKESHTSLRDDFEVSCRELDVLVDAAINCSGVLGSRMTGGGFGGCTVTLLQRVAVDDVIATMRTNFTKEFNKDAGDRLEFYMCVPSNGARRVDL</sequence>
<keyword evidence="3" id="KW-0479">Metal-binding</keyword>
<dbReference type="InterPro" id="IPR019539">
    <property type="entry name" value="GalKase_N"/>
</dbReference>
<feature type="domain" description="GHMP kinase N-terminal" evidence="9">
    <location>
        <begin position="105"/>
        <end position="197"/>
    </location>
</feature>
<keyword evidence="8" id="KW-0119">Carbohydrate metabolism</keyword>
<dbReference type="EMBL" id="GAMC01015030">
    <property type="protein sequence ID" value="JAB91525.1"/>
    <property type="molecule type" value="mRNA"/>
</dbReference>
<dbReference type="PANTHER" id="PTHR10457:SF7">
    <property type="entry name" value="GALACTOKINASE-RELATED"/>
    <property type="match status" value="1"/>
</dbReference>
<dbReference type="PROSITE" id="PS00627">
    <property type="entry name" value="GHMP_KINASES_ATP"/>
    <property type="match status" value="1"/>
</dbReference>
<dbReference type="AlphaFoldDB" id="W8ARS4"/>
<dbReference type="Pfam" id="PF08544">
    <property type="entry name" value="GHMP_kinases_C"/>
    <property type="match status" value="1"/>
</dbReference>
<evidence type="ECO:0000256" key="7">
    <source>
        <dbReference type="ARBA" id="ARBA00022842"/>
    </source>
</evidence>
<dbReference type="PROSITE" id="PS00106">
    <property type="entry name" value="GALACTOKINASE"/>
    <property type="match status" value="1"/>
</dbReference>
<proteinExistence type="evidence at transcript level"/>
<evidence type="ECO:0000259" key="11">
    <source>
        <dbReference type="Pfam" id="PF10509"/>
    </source>
</evidence>
<keyword evidence="6" id="KW-0067">ATP-binding</keyword>
<comment type="similarity">
    <text evidence="1">Belongs to the GHMP kinase family. GalK subfamily.</text>
</comment>
<dbReference type="NCBIfam" id="TIGR00131">
    <property type="entry name" value="gal_kin"/>
    <property type="match status" value="1"/>
</dbReference>
<dbReference type="InterPro" id="IPR019741">
    <property type="entry name" value="Galactokinase_CS"/>
</dbReference>
<dbReference type="Gene3D" id="3.30.70.890">
    <property type="entry name" value="GHMP kinase, C-terminal domain"/>
    <property type="match status" value="1"/>
</dbReference>
<keyword evidence="4" id="KW-0547">Nucleotide-binding</keyword>
<dbReference type="InterPro" id="IPR036554">
    <property type="entry name" value="GHMP_kinase_C_sf"/>
</dbReference>
<evidence type="ECO:0000256" key="4">
    <source>
        <dbReference type="ARBA" id="ARBA00022741"/>
    </source>
</evidence>
<dbReference type="SUPFAM" id="SSF54211">
    <property type="entry name" value="Ribosomal protein S5 domain 2-like"/>
    <property type="match status" value="1"/>
</dbReference>
<dbReference type="InterPro" id="IPR020568">
    <property type="entry name" value="Ribosomal_Su5_D2-typ_SF"/>
</dbReference>
<reference evidence="12" key="2">
    <citation type="journal article" date="2014" name="BMC Genomics">
        <title>A genomic perspective to assessing quality of mass-reared SIT flies used in Mediterranean fruit fly (Ceratitis capitata) eradication in California.</title>
        <authorList>
            <person name="Calla B."/>
            <person name="Hall B."/>
            <person name="Hou S."/>
            <person name="Geib S.M."/>
        </authorList>
    </citation>
    <scope>NUCLEOTIDE SEQUENCE</scope>
</reference>
<dbReference type="FunFam" id="3.30.70.890:FF:000001">
    <property type="entry name" value="Galactokinase"/>
    <property type="match status" value="1"/>
</dbReference>
<evidence type="ECO:0000256" key="5">
    <source>
        <dbReference type="ARBA" id="ARBA00022777"/>
    </source>
</evidence>
<dbReference type="SUPFAM" id="SSF55060">
    <property type="entry name" value="GHMP Kinase, C-terminal domain"/>
    <property type="match status" value="1"/>
</dbReference>
<protein>
    <submittedName>
        <fullName evidence="12">Galactokinase</fullName>
    </submittedName>
</protein>
<keyword evidence="7" id="KW-0460">Magnesium</keyword>
<evidence type="ECO:0000256" key="1">
    <source>
        <dbReference type="ARBA" id="ARBA00006566"/>
    </source>
</evidence>
<dbReference type="InterPro" id="IPR006204">
    <property type="entry name" value="GHMP_kinase_N_dom"/>
</dbReference>
<evidence type="ECO:0000313" key="12">
    <source>
        <dbReference type="EMBL" id="JAB91525.1"/>
    </source>
</evidence>
<dbReference type="PIRSF" id="PIRSF000530">
    <property type="entry name" value="Galactokinase"/>
    <property type="match status" value="1"/>
</dbReference>
<dbReference type="GO" id="GO:0005829">
    <property type="term" value="C:cytosol"/>
    <property type="evidence" value="ECO:0007669"/>
    <property type="project" value="TreeGrafter"/>
</dbReference>
<dbReference type="InterPro" id="IPR006203">
    <property type="entry name" value="GHMP_knse_ATP-bd_CS"/>
</dbReference>
<organism evidence="12">
    <name type="scientific">Ceratitis capitata</name>
    <name type="common">Mediterranean fruit fly</name>
    <name type="synonym">Tephritis capitata</name>
    <dbReference type="NCBI Taxonomy" id="7213"/>
    <lineage>
        <taxon>Eukaryota</taxon>
        <taxon>Metazoa</taxon>
        <taxon>Ecdysozoa</taxon>
        <taxon>Arthropoda</taxon>
        <taxon>Hexapoda</taxon>
        <taxon>Insecta</taxon>
        <taxon>Pterygota</taxon>
        <taxon>Neoptera</taxon>
        <taxon>Endopterygota</taxon>
        <taxon>Diptera</taxon>
        <taxon>Brachycera</taxon>
        <taxon>Muscomorpha</taxon>
        <taxon>Tephritoidea</taxon>
        <taxon>Tephritidae</taxon>
        <taxon>Ceratitis</taxon>
        <taxon>Ceratitis</taxon>
    </lineage>
</organism>